<dbReference type="EMBL" id="UINC01004319">
    <property type="protein sequence ID" value="SVA13437.1"/>
    <property type="molecule type" value="Genomic_DNA"/>
</dbReference>
<dbReference type="Pfam" id="PF03279">
    <property type="entry name" value="Lip_A_acyltrans"/>
    <property type="match status" value="1"/>
</dbReference>
<keyword evidence="4" id="KW-0808">Transferase</keyword>
<evidence type="ECO:0000256" key="4">
    <source>
        <dbReference type="ARBA" id="ARBA00022679"/>
    </source>
</evidence>
<comment type="subcellular location">
    <subcellularLocation>
        <location evidence="1">Cell inner membrane</location>
    </subcellularLocation>
</comment>
<dbReference type="GO" id="GO:0016746">
    <property type="term" value="F:acyltransferase activity"/>
    <property type="evidence" value="ECO:0007669"/>
    <property type="project" value="UniProtKB-KW"/>
</dbReference>
<reference evidence="7" key="1">
    <citation type="submission" date="2018-05" db="EMBL/GenBank/DDBJ databases">
        <authorList>
            <person name="Lanie J.A."/>
            <person name="Ng W.-L."/>
            <person name="Kazmierczak K.M."/>
            <person name="Andrzejewski T.M."/>
            <person name="Davidsen T.M."/>
            <person name="Wayne K.J."/>
            <person name="Tettelin H."/>
            <person name="Glass J.I."/>
            <person name="Rusch D."/>
            <person name="Podicherti R."/>
            <person name="Tsui H.-C.T."/>
            <person name="Winkler M.E."/>
        </authorList>
    </citation>
    <scope>NUCLEOTIDE SEQUENCE</scope>
</reference>
<evidence type="ECO:0008006" key="8">
    <source>
        <dbReference type="Google" id="ProtNLM"/>
    </source>
</evidence>
<organism evidence="7">
    <name type="scientific">marine metagenome</name>
    <dbReference type="NCBI Taxonomy" id="408172"/>
    <lineage>
        <taxon>unclassified sequences</taxon>
        <taxon>metagenomes</taxon>
        <taxon>ecological metagenomes</taxon>
    </lineage>
</organism>
<evidence type="ECO:0000256" key="1">
    <source>
        <dbReference type="ARBA" id="ARBA00004533"/>
    </source>
</evidence>
<keyword evidence="2" id="KW-1003">Cell membrane</keyword>
<dbReference type="PANTHER" id="PTHR30606:SF10">
    <property type="entry name" value="PHOSPHATIDYLINOSITOL MANNOSIDE ACYLTRANSFERASE"/>
    <property type="match status" value="1"/>
</dbReference>
<dbReference type="GO" id="GO:1901137">
    <property type="term" value="P:carbohydrate derivative biosynthetic process"/>
    <property type="evidence" value="ECO:0007669"/>
    <property type="project" value="UniProtKB-ARBA"/>
</dbReference>
<dbReference type="GO" id="GO:0005886">
    <property type="term" value="C:plasma membrane"/>
    <property type="evidence" value="ECO:0007669"/>
    <property type="project" value="UniProtKB-SubCell"/>
</dbReference>
<evidence type="ECO:0000256" key="5">
    <source>
        <dbReference type="ARBA" id="ARBA00023136"/>
    </source>
</evidence>
<dbReference type="InterPro" id="IPR004960">
    <property type="entry name" value="LipA_acyltrans"/>
</dbReference>
<dbReference type="AlphaFoldDB" id="A0A381TFD0"/>
<keyword evidence="5" id="KW-0472">Membrane</keyword>
<dbReference type="PIRSF" id="PIRSF026649">
    <property type="entry name" value="MsbB"/>
    <property type="match status" value="1"/>
</dbReference>
<name>A0A381TFD0_9ZZZZ</name>
<dbReference type="CDD" id="cd07984">
    <property type="entry name" value="LPLAT_LABLAT-like"/>
    <property type="match status" value="1"/>
</dbReference>
<protein>
    <recommendedName>
        <fullName evidence="8">Lipid A biosynthesis acyltransferase</fullName>
    </recommendedName>
</protein>
<evidence type="ECO:0000313" key="7">
    <source>
        <dbReference type="EMBL" id="SVA13437.1"/>
    </source>
</evidence>
<dbReference type="PANTHER" id="PTHR30606">
    <property type="entry name" value="LIPID A BIOSYNTHESIS LAUROYL ACYLTRANSFERASE"/>
    <property type="match status" value="1"/>
</dbReference>
<evidence type="ECO:0000256" key="3">
    <source>
        <dbReference type="ARBA" id="ARBA00022519"/>
    </source>
</evidence>
<evidence type="ECO:0000256" key="6">
    <source>
        <dbReference type="ARBA" id="ARBA00023315"/>
    </source>
</evidence>
<keyword evidence="6" id="KW-0012">Acyltransferase</keyword>
<proteinExistence type="predicted"/>
<gene>
    <name evidence="7" type="ORF">METZ01_LOCUS66291</name>
</gene>
<dbReference type="GO" id="GO:0008610">
    <property type="term" value="P:lipid biosynthetic process"/>
    <property type="evidence" value="ECO:0007669"/>
    <property type="project" value="UniProtKB-ARBA"/>
</dbReference>
<sequence>MKVSDKLIYQFLVGLRKFISQLSTCSQYRLSQRLASLAYHHIPKRKNLARRNLMRAFPNQSGGWIKNTLINAYQFFTYNFIQFLAFPKAWKTAQYSIHGKDTLDEALKQNKGVIFISAHFGAWEMLGVWLGLNNYKLVGVAHRQQNQGANKFFQEQRELSGVKQIFRKEPLEKMYDILNENKLLGLVSDQDAKKKGVFVNFFGMPASTPKGAAIFHNKTNAPMIFSVCIKTGFQKYQLEFLPIIVRDDTTEKITQAYTIILEKFVHNYPEQYFWFHRRWKTKPKIQIESNKLET</sequence>
<accession>A0A381TFD0</accession>
<evidence type="ECO:0000256" key="2">
    <source>
        <dbReference type="ARBA" id="ARBA00022475"/>
    </source>
</evidence>
<keyword evidence="3" id="KW-0997">Cell inner membrane</keyword>